<accession>A0AAN9BDN8</accession>
<dbReference type="InterPro" id="IPR006196">
    <property type="entry name" value="RNA-binding_domain_S1_IF1"/>
</dbReference>
<evidence type="ECO:0000256" key="3">
    <source>
        <dbReference type="ARBA" id="ARBA00022884"/>
    </source>
</evidence>
<keyword evidence="9" id="KW-1185">Reference proteome</keyword>
<dbReference type="GO" id="GO:0005634">
    <property type="term" value="C:nucleus"/>
    <property type="evidence" value="ECO:0007669"/>
    <property type="project" value="TreeGrafter"/>
</dbReference>
<evidence type="ECO:0000256" key="2">
    <source>
        <dbReference type="ARBA" id="ARBA00020989"/>
    </source>
</evidence>
<name>A0AAN9BDN8_9CAEN</name>
<feature type="region of interest" description="Disordered" evidence="6">
    <location>
        <begin position="121"/>
        <end position="191"/>
    </location>
</feature>
<evidence type="ECO:0000313" key="8">
    <source>
        <dbReference type="EMBL" id="KAK7103289.1"/>
    </source>
</evidence>
<gene>
    <name evidence="8" type="ORF">V1264_018218</name>
</gene>
<feature type="compositionally biased region" description="Acidic residues" evidence="6">
    <location>
        <begin position="149"/>
        <end position="165"/>
    </location>
</feature>
<keyword evidence="3" id="KW-0694">RNA-binding</keyword>
<dbReference type="InterPro" id="IPR012340">
    <property type="entry name" value="NA-bd_OB-fold"/>
</dbReference>
<keyword evidence="5" id="KW-0648">Protein biosynthesis</keyword>
<dbReference type="Pfam" id="PF01176">
    <property type="entry name" value="eIF-1a"/>
    <property type="match status" value="1"/>
</dbReference>
<keyword evidence="5" id="KW-0396">Initiation factor</keyword>
<dbReference type="InterPro" id="IPR001253">
    <property type="entry name" value="TIF_eIF-1A"/>
</dbReference>
<dbReference type="PANTHER" id="PTHR21641:SF0">
    <property type="entry name" value="RNA-BINDING PROTEIN EIF1AD-RELATED"/>
    <property type="match status" value="1"/>
</dbReference>
<dbReference type="AlphaFoldDB" id="A0AAN9BDN8"/>
<dbReference type="SMART" id="SM00652">
    <property type="entry name" value="eIF1a"/>
    <property type="match status" value="1"/>
</dbReference>
<reference evidence="8 9" key="1">
    <citation type="submission" date="2024-02" db="EMBL/GenBank/DDBJ databases">
        <title>Chromosome-scale genome assembly of the rough periwinkle Littorina saxatilis.</title>
        <authorList>
            <person name="De Jode A."/>
            <person name="Faria R."/>
            <person name="Formenti G."/>
            <person name="Sims Y."/>
            <person name="Smith T.P."/>
            <person name="Tracey A."/>
            <person name="Wood J.M.D."/>
            <person name="Zagrodzka Z.B."/>
            <person name="Johannesson K."/>
            <person name="Butlin R.K."/>
            <person name="Leder E.H."/>
        </authorList>
    </citation>
    <scope>NUCLEOTIDE SEQUENCE [LARGE SCALE GENOMIC DNA]</scope>
    <source>
        <strain evidence="8">Snail1</strain>
        <tissue evidence="8">Muscle</tissue>
    </source>
</reference>
<dbReference type="PANTHER" id="PTHR21641">
    <property type="entry name" value="TRANSLATION INITIATION FACTOR-RELATED"/>
    <property type="match status" value="1"/>
</dbReference>
<comment type="similarity">
    <text evidence="1">Belongs to the EIF1AD family.</text>
</comment>
<dbReference type="Gene3D" id="2.40.50.140">
    <property type="entry name" value="Nucleic acid-binding proteins"/>
    <property type="match status" value="1"/>
</dbReference>
<dbReference type="InterPro" id="IPR039294">
    <property type="entry name" value="EIF1AD"/>
</dbReference>
<comment type="caution">
    <text evidence="8">The sequence shown here is derived from an EMBL/GenBank/DDBJ whole genome shotgun (WGS) entry which is preliminary data.</text>
</comment>
<organism evidence="8 9">
    <name type="scientific">Littorina saxatilis</name>
    <dbReference type="NCBI Taxonomy" id="31220"/>
    <lineage>
        <taxon>Eukaryota</taxon>
        <taxon>Metazoa</taxon>
        <taxon>Spiralia</taxon>
        <taxon>Lophotrochozoa</taxon>
        <taxon>Mollusca</taxon>
        <taxon>Gastropoda</taxon>
        <taxon>Caenogastropoda</taxon>
        <taxon>Littorinimorpha</taxon>
        <taxon>Littorinoidea</taxon>
        <taxon>Littorinidae</taxon>
        <taxon>Littorina</taxon>
    </lineage>
</organism>
<feature type="domain" description="S1-like" evidence="7">
    <location>
        <begin position="34"/>
        <end position="88"/>
    </location>
</feature>
<sequence length="191" mass="22069">MSKITKRKYVEQEVMEFVLPAEKQQVVKLTGGRGNNLHAVVDAKGDEFLVSMPTKFRKNIWVKRGDYVIIDPIEEGDKVRGEIAHVLFQEHIKHIQEEGLWPEAFGIEKRKTTDYIEADLLPPSDSEDEDDLGSKVVNANRGCQLYEQSSEDESDEEDDEEEEEEKGDRNTQEETEDCEERKKDDCAHIQR</sequence>
<dbReference type="SUPFAM" id="SSF50249">
    <property type="entry name" value="Nucleic acid-binding proteins"/>
    <property type="match status" value="1"/>
</dbReference>
<feature type="compositionally biased region" description="Basic and acidic residues" evidence="6">
    <location>
        <begin position="179"/>
        <end position="191"/>
    </location>
</feature>
<dbReference type="GO" id="GO:0003743">
    <property type="term" value="F:translation initiation factor activity"/>
    <property type="evidence" value="ECO:0007669"/>
    <property type="project" value="UniProtKB-UniRule"/>
</dbReference>
<evidence type="ECO:0000256" key="1">
    <source>
        <dbReference type="ARBA" id="ARBA00007340"/>
    </source>
</evidence>
<dbReference type="GO" id="GO:0003723">
    <property type="term" value="F:RNA binding"/>
    <property type="evidence" value="ECO:0007669"/>
    <property type="project" value="UniProtKB-KW"/>
</dbReference>
<dbReference type="Proteomes" id="UP001374579">
    <property type="component" value="Unassembled WGS sequence"/>
</dbReference>
<dbReference type="PROSITE" id="PS50832">
    <property type="entry name" value="S1_IF1_TYPE"/>
    <property type="match status" value="1"/>
</dbReference>
<evidence type="ECO:0000313" key="9">
    <source>
        <dbReference type="Proteomes" id="UP001374579"/>
    </source>
</evidence>
<dbReference type="EMBL" id="JBAMIC010000008">
    <property type="protein sequence ID" value="KAK7103289.1"/>
    <property type="molecule type" value="Genomic_DNA"/>
</dbReference>
<protein>
    <recommendedName>
        <fullName evidence="2">Probable RNA-binding protein EIF1AD</fullName>
    </recommendedName>
    <alternativeName>
        <fullName evidence="4">Eukaryotic translation initiation factor 1A domain-containing protein</fullName>
    </alternativeName>
</protein>
<evidence type="ECO:0000256" key="6">
    <source>
        <dbReference type="SAM" id="MobiDB-lite"/>
    </source>
</evidence>
<evidence type="ECO:0000259" key="7">
    <source>
        <dbReference type="PROSITE" id="PS50832"/>
    </source>
</evidence>
<evidence type="ECO:0000256" key="5">
    <source>
        <dbReference type="PROSITE-ProRule" id="PRU00181"/>
    </source>
</evidence>
<evidence type="ECO:0000256" key="4">
    <source>
        <dbReference type="ARBA" id="ARBA00031998"/>
    </source>
</evidence>
<proteinExistence type="inferred from homology"/>